<dbReference type="RefSeq" id="WP_023927780.1">
    <property type="nucleotide sequence ID" value="NZ_KI669454.1"/>
</dbReference>
<feature type="compositionally biased region" description="Low complexity" evidence="2">
    <location>
        <begin position="61"/>
        <end position="79"/>
    </location>
</feature>
<dbReference type="eggNOG" id="COG0685">
    <property type="taxonomic scope" value="Bacteria"/>
</dbReference>
<dbReference type="Gene3D" id="3.20.20.220">
    <property type="match status" value="1"/>
</dbReference>
<organism evidence="3 4">
    <name type="scientific">Helicobacter macacae MIT 99-5501</name>
    <dbReference type="NCBI Taxonomy" id="1357400"/>
    <lineage>
        <taxon>Bacteria</taxon>
        <taxon>Pseudomonadati</taxon>
        <taxon>Campylobacterota</taxon>
        <taxon>Epsilonproteobacteria</taxon>
        <taxon>Campylobacterales</taxon>
        <taxon>Helicobacteraceae</taxon>
        <taxon>Helicobacter</taxon>
    </lineage>
</organism>
<keyword evidence="4" id="KW-1185">Reference proteome</keyword>
<evidence type="ECO:0008006" key="5">
    <source>
        <dbReference type="Google" id="ProtNLM"/>
    </source>
</evidence>
<dbReference type="SUPFAM" id="SSF51730">
    <property type="entry name" value="FAD-linked oxidoreductase"/>
    <property type="match status" value="2"/>
</dbReference>
<dbReference type="STRING" id="1357400.HMPREF2086_01054"/>
<keyword evidence="1" id="KW-0560">Oxidoreductase</keyword>
<dbReference type="EMBL" id="AZJI01000005">
    <property type="protein sequence ID" value="ETD23255.1"/>
    <property type="molecule type" value="Genomic_DNA"/>
</dbReference>
<feature type="region of interest" description="Disordered" evidence="2">
    <location>
        <begin position="286"/>
        <end position="306"/>
    </location>
</feature>
<evidence type="ECO:0000313" key="3">
    <source>
        <dbReference type="EMBL" id="ETD23255.1"/>
    </source>
</evidence>
<protein>
    <recommendedName>
        <fullName evidence="5">Methylenetetrahydrofolate reductase (NAD(P)H)</fullName>
    </recommendedName>
</protein>
<dbReference type="Proteomes" id="UP000018731">
    <property type="component" value="Unassembled WGS sequence"/>
</dbReference>
<dbReference type="PATRIC" id="fig|1357400.3.peg.1437"/>
<comment type="caution">
    <text evidence="3">The sequence shown here is derived from an EMBL/GenBank/DDBJ whole genome shotgun (WGS) entry which is preliminary data.</text>
</comment>
<proteinExistence type="predicted"/>
<dbReference type="GO" id="GO:0016491">
    <property type="term" value="F:oxidoreductase activity"/>
    <property type="evidence" value="ECO:0007669"/>
    <property type="project" value="UniProtKB-KW"/>
</dbReference>
<dbReference type="InterPro" id="IPR029041">
    <property type="entry name" value="FAD-linked_oxidoreductase-like"/>
</dbReference>
<feature type="region of interest" description="Disordered" evidence="2">
    <location>
        <begin position="61"/>
        <end position="84"/>
    </location>
</feature>
<name>V8C897_9HELI</name>
<evidence type="ECO:0000256" key="1">
    <source>
        <dbReference type="ARBA" id="ARBA00023002"/>
    </source>
</evidence>
<dbReference type="OrthoDB" id="9803687at2"/>
<dbReference type="HOGENOM" id="CLU_057297_3_0_7"/>
<evidence type="ECO:0000256" key="2">
    <source>
        <dbReference type="SAM" id="MobiDB-lite"/>
    </source>
</evidence>
<reference evidence="3 4" key="1">
    <citation type="journal article" date="2014" name="Genome Announc.">
        <title>Draft genome sequences of six enterohepatic helicobacter species isolated from humans and one from rhesus macaques.</title>
        <authorList>
            <person name="Shen Z."/>
            <person name="Sheh A."/>
            <person name="Young S.K."/>
            <person name="Abouelliel A."/>
            <person name="Ward D.V."/>
            <person name="Earl A.M."/>
            <person name="Fox J.G."/>
        </authorList>
    </citation>
    <scope>NUCLEOTIDE SEQUENCE [LARGE SCALE GENOMIC DNA]</scope>
    <source>
        <strain evidence="3 4">MIT 99-5501</strain>
    </source>
</reference>
<sequence length="402" mass="44265">MSKFCDRDFGVDSLVDKIRSDKAFLSFELTPPLGGDTSEFCAKIKSALNINLDSRNALQKSATSKAISTTTPQKSTPPKNALDKAEISKDALQKSTLHEATPPKSAQTKTLSNTIDAFVCTDSPLARFKPSSILSSIKLQNALEKPLICTLSMRDRNSMALCGEILGANEFGLRAFLSLTGDPVKLGDCAESKGVFEENSLKLARIIRDLNSGIALNGKPLASPVSKIYNFAVINSYSNNPASLATKIKRKLANAPICAFFTQPIFARQSAEFLLEALESAKREVARGSAQEGASQGRETNCDTSYEENHQTNRDTQIIFGFFPVLSFRVAVFLRDKLPGVYIPQEWLEKLESASAKGKDYEREVGLELSRKVWEDLHNLCNSAPKIHFMSSNHIELLREFL</sequence>
<gene>
    <name evidence="3" type="ORF">HMPREF2086_01054</name>
</gene>
<dbReference type="AlphaFoldDB" id="V8C897"/>
<evidence type="ECO:0000313" key="4">
    <source>
        <dbReference type="Proteomes" id="UP000018731"/>
    </source>
</evidence>
<feature type="compositionally biased region" description="Polar residues" evidence="2">
    <location>
        <begin position="292"/>
        <end position="304"/>
    </location>
</feature>
<accession>V8C897</accession>